<accession>A0A3D8ILI4</accession>
<evidence type="ECO:0000313" key="1">
    <source>
        <dbReference type="EMBL" id="RDU66069.1"/>
    </source>
</evidence>
<dbReference type="OrthoDB" id="5328727at2"/>
<sequence length="229" mass="27287">MQVKFSLVFSCFLILFFSGCTFYAFDPQYYKAKKYAKQYSGIYVFNQQAYHEILESIKDSKKYDDEKLEFQRQLFKQIRANTNQEWLKNKEKYQELTRKLSGYTNEKNAQTLFVLAKIDEKFSPTNFLSNGKKYHHILYVSDYDIKIPESLMKKIHGETMQDSKFQRIIYPQYFSVSENAEIEIISIGVVYLYKNINKVYSLKEDSLIDMEFASGEWKYLVGKKVFIIK</sequence>
<dbReference type="PROSITE" id="PS51257">
    <property type="entry name" value="PROKAR_LIPOPROTEIN"/>
    <property type="match status" value="1"/>
</dbReference>
<keyword evidence="2" id="KW-1185">Reference proteome</keyword>
<name>A0A3D8ILI4_9HELI</name>
<protein>
    <submittedName>
        <fullName evidence="1">Uncharacterized protein</fullName>
    </submittedName>
</protein>
<comment type="caution">
    <text evidence="1">The sequence shown here is derived from an EMBL/GenBank/DDBJ whole genome shotgun (WGS) entry which is preliminary data.</text>
</comment>
<organism evidence="1 2">
    <name type="scientific">Helicobacter didelphidarum</name>
    <dbReference type="NCBI Taxonomy" id="2040648"/>
    <lineage>
        <taxon>Bacteria</taxon>
        <taxon>Pseudomonadati</taxon>
        <taxon>Campylobacterota</taxon>
        <taxon>Epsilonproteobacteria</taxon>
        <taxon>Campylobacterales</taxon>
        <taxon>Helicobacteraceae</taxon>
        <taxon>Helicobacter</taxon>
    </lineage>
</organism>
<evidence type="ECO:0000313" key="2">
    <source>
        <dbReference type="Proteomes" id="UP000256379"/>
    </source>
</evidence>
<reference evidence="1 2" key="1">
    <citation type="submission" date="2018-04" db="EMBL/GenBank/DDBJ databases">
        <title>Novel Campyloabacter and Helicobacter Species and Strains.</title>
        <authorList>
            <person name="Mannion A.J."/>
            <person name="Shen Z."/>
            <person name="Fox J.G."/>
        </authorList>
    </citation>
    <scope>NUCLEOTIDE SEQUENCE [LARGE SCALE GENOMIC DNA]</scope>
    <source>
        <strain evidence="1 2">MIT 17-337</strain>
    </source>
</reference>
<proteinExistence type="predicted"/>
<dbReference type="EMBL" id="NXLQ01000007">
    <property type="protein sequence ID" value="RDU66069.1"/>
    <property type="molecule type" value="Genomic_DNA"/>
</dbReference>
<dbReference type="AlphaFoldDB" id="A0A3D8ILI4"/>
<gene>
    <name evidence="1" type="ORF">CQA53_04495</name>
</gene>
<dbReference type="Proteomes" id="UP000256379">
    <property type="component" value="Unassembled WGS sequence"/>
</dbReference>
<dbReference type="RefSeq" id="WP_115542839.1">
    <property type="nucleotide sequence ID" value="NZ_NXLQ01000007.1"/>
</dbReference>